<dbReference type="GO" id="GO:0006424">
    <property type="term" value="P:glutamyl-tRNA aminoacylation"/>
    <property type="evidence" value="ECO:0007669"/>
    <property type="project" value="InterPro"/>
</dbReference>
<protein>
    <recommendedName>
        <fullName evidence="11">Nondiscriminating glutamyl-tRNA synthetase EARS2, mitochondrial</fullName>
        <ecNumber evidence="3">6.1.1.17</ecNumber>
        <ecNumber evidence="10">6.1.1.24</ecNumber>
    </recommendedName>
    <alternativeName>
        <fullName evidence="13">Glutamate--tRNA(Gln) ligase EARS2, mitochondrial</fullName>
    </alternativeName>
    <alternativeName>
        <fullName evidence="9">Glutamyl-tRNA synthetase</fullName>
    </alternativeName>
    <alternativeName>
        <fullName evidence="12">Mitochondrial glutamyl-tRNA synthetase</fullName>
    </alternativeName>
</protein>
<dbReference type="InterPro" id="IPR014729">
    <property type="entry name" value="Rossmann-like_a/b/a_fold"/>
</dbReference>
<dbReference type="Proteomes" id="UP000677054">
    <property type="component" value="Unassembled WGS sequence"/>
</dbReference>
<dbReference type="NCBIfam" id="TIGR00464">
    <property type="entry name" value="gltX_bact"/>
    <property type="match status" value="1"/>
</dbReference>
<dbReference type="EC" id="6.1.1.24" evidence="10"/>
<comment type="catalytic activity">
    <reaction evidence="14">
        <text>tRNA(Glu) + L-glutamate + ATP = L-glutamyl-tRNA(Glu) + AMP + diphosphate</text>
        <dbReference type="Rhea" id="RHEA:23540"/>
        <dbReference type="Rhea" id="RHEA-COMP:9663"/>
        <dbReference type="Rhea" id="RHEA-COMP:9680"/>
        <dbReference type="ChEBI" id="CHEBI:29985"/>
        <dbReference type="ChEBI" id="CHEBI:30616"/>
        <dbReference type="ChEBI" id="CHEBI:33019"/>
        <dbReference type="ChEBI" id="CHEBI:78442"/>
        <dbReference type="ChEBI" id="CHEBI:78520"/>
        <dbReference type="ChEBI" id="CHEBI:456215"/>
        <dbReference type="EC" id="6.1.1.17"/>
    </reaction>
    <physiologicalReaction direction="left-to-right" evidence="14">
        <dbReference type="Rhea" id="RHEA:23541"/>
    </physiologicalReaction>
</comment>
<keyword evidence="21" id="KW-1185">Reference proteome</keyword>
<dbReference type="InterPro" id="IPR000924">
    <property type="entry name" value="Glu/Gln-tRNA-synth"/>
</dbReference>
<dbReference type="InterPro" id="IPR001412">
    <property type="entry name" value="aa-tRNA-synth_I_CS"/>
</dbReference>
<dbReference type="CDD" id="cd00808">
    <property type="entry name" value="GluRS_core"/>
    <property type="match status" value="1"/>
</dbReference>
<name>A0A7R9A108_9CRUS</name>
<dbReference type="GO" id="GO:0004818">
    <property type="term" value="F:glutamate-tRNA ligase activity"/>
    <property type="evidence" value="ECO:0007669"/>
    <property type="project" value="UniProtKB-EC"/>
</dbReference>
<keyword evidence="6 17" id="KW-0067">ATP-binding</keyword>
<feature type="domain" description="Aminoacyl-tRNA synthetase class I anticodon-binding" evidence="19">
    <location>
        <begin position="690"/>
        <end position="823"/>
    </location>
</feature>
<dbReference type="FunFam" id="3.40.50.620:FF:000045">
    <property type="entry name" value="Glutamate--tRNA ligase, mitochondrial"/>
    <property type="match status" value="1"/>
</dbReference>
<evidence type="ECO:0000256" key="6">
    <source>
        <dbReference type="ARBA" id="ARBA00022840"/>
    </source>
</evidence>
<evidence type="ECO:0000259" key="19">
    <source>
        <dbReference type="Pfam" id="PF19269"/>
    </source>
</evidence>
<comment type="catalytic activity">
    <reaction evidence="15">
        <text>tRNA(Glx) + L-glutamate + ATP = L-glutamyl-tRNA(Glx) + AMP + diphosphate</text>
        <dbReference type="Rhea" id="RHEA:18397"/>
        <dbReference type="Rhea" id="RHEA-COMP:9713"/>
        <dbReference type="Rhea" id="RHEA-COMP:9716"/>
        <dbReference type="ChEBI" id="CHEBI:29985"/>
        <dbReference type="ChEBI" id="CHEBI:30616"/>
        <dbReference type="ChEBI" id="CHEBI:33019"/>
        <dbReference type="ChEBI" id="CHEBI:78442"/>
        <dbReference type="ChEBI" id="CHEBI:78520"/>
        <dbReference type="ChEBI" id="CHEBI:456215"/>
        <dbReference type="EC" id="6.1.1.24"/>
    </reaction>
    <physiologicalReaction direction="left-to-right" evidence="15">
        <dbReference type="Rhea" id="RHEA:18398"/>
    </physiologicalReaction>
</comment>
<evidence type="ECO:0000256" key="13">
    <source>
        <dbReference type="ARBA" id="ARBA00044313"/>
    </source>
</evidence>
<evidence type="ECO:0000256" key="12">
    <source>
        <dbReference type="ARBA" id="ARBA00044251"/>
    </source>
</evidence>
<evidence type="ECO:0000256" key="10">
    <source>
        <dbReference type="ARBA" id="ARBA00044054"/>
    </source>
</evidence>
<evidence type="ECO:0000259" key="18">
    <source>
        <dbReference type="Pfam" id="PF00749"/>
    </source>
</evidence>
<organism evidence="20">
    <name type="scientific">Darwinula stevensoni</name>
    <dbReference type="NCBI Taxonomy" id="69355"/>
    <lineage>
        <taxon>Eukaryota</taxon>
        <taxon>Metazoa</taxon>
        <taxon>Ecdysozoa</taxon>
        <taxon>Arthropoda</taxon>
        <taxon>Crustacea</taxon>
        <taxon>Oligostraca</taxon>
        <taxon>Ostracoda</taxon>
        <taxon>Podocopa</taxon>
        <taxon>Podocopida</taxon>
        <taxon>Darwinulocopina</taxon>
        <taxon>Darwinuloidea</taxon>
        <taxon>Darwinulidae</taxon>
        <taxon>Darwinula</taxon>
    </lineage>
</organism>
<evidence type="ECO:0000256" key="11">
    <source>
        <dbReference type="ARBA" id="ARBA00044142"/>
    </source>
</evidence>
<dbReference type="OrthoDB" id="428822at2759"/>
<dbReference type="HAMAP" id="MF_00022">
    <property type="entry name" value="Glu_tRNA_synth_type1"/>
    <property type="match status" value="1"/>
</dbReference>
<evidence type="ECO:0000256" key="5">
    <source>
        <dbReference type="ARBA" id="ARBA00022741"/>
    </source>
</evidence>
<feature type="non-terminal residue" evidence="20">
    <location>
        <position position="1"/>
    </location>
</feature>
<dbReference type="PANTHER" id="PTHR43311:SF2">
    <property type="entry name" value="GLUTAMATE--TRNA LIGASE, MITOCHONDRIAL-RELATED"/>
    <property type="match status" value="1"/>
</dbReference>
<dbReference type="GO" id="GO:0008270">
    <property type="term" value="F:zinc ion binding"/>
    <property type="evidence" value="ECO:0007669"/>
    <property type="project" value="InterPro"/>
</dbReference>
<evidence type="ECO:0000256" key="3">
    <source>
        <dbReference type="ARBA" id="ARBA00012835"/>
    </source>
</evidence>
<evidence type="ECO:0000256" key="1">
    <source>
        <dbReference type="ARBA" id="ARBA00004173"/>
    </source>
</evidence>
<comment type="catalytic activity">
    <reaction evidence="16">
        <text>tRNA(Gln) + L-glutamate + ATP = L-glutamyl-tRNA(Gln) + AMP + diphosphate</text>
        <dbReference type="Rhea" id="RHEA:64612"/>
        <dbReference type="Rhea" id="RHEA-COMP:9662"/>
        <dbReference type="Rhea" id="RHEA-COMP:9684"/>
        <dbReference type="ChEBI" id="CHEBI:29985"/>
        <dbReference type="ChEBI" id="CHEBI:30616"/>
        <dbReference type="ChEBI" id="CHEBI:33019"/>
        <dbReference type="ChEBI" id="CHEBI:78442"/>
        <dbReference type="ChEBI" id="CHEBI:78520"/>
        <dbReference type="ChEBI" id="CHEBI:456215"/>
    </reaction>
    <physiologicalReaction direction="left-to-right" evidence="16">
        <dbReference type="Rhea" id="RHEA:64613"/>
    </physiologicalReaction>
</comment>
<dbReference type="PANTHER" id="PTHR43311">
    <property type="entry name" value="GLUTAMATE--TRNA LIGASE"/>
    <property type="match status" value="1"/>
</dbReference>
<dbReference type="InterPro" id="IPR020058">
    <property type="entry name" value="Glu/Gln-tRNA-synth_Ib_cat-dom"/>
</dbReference>
<dbReference type="Gene3D" id="3.40.50.620">
    <property type="entry name" value="HUPs"/>
    <property type="match status" value="1"/>
</dbReference>
<dbReference type="Pfam" id="PF00106">
    <property type="entry name" value="adh_short"/>
    <property type="match status" value="1"/>
</dbReference>
<evidence type="ECO:0000313" key="20">
    <source>
        <dbReference type="EMBL" id="CAD7244232.1"/>
    </source>
</evidence>
<evidence type="ECO:0000313" key="21">
    <source>
        <dbReference type="Proteomes" id="UP000677054"/>
    </source>
</evidence>
<dbReference type="Gene3D" id="3.40.50.720">
    <property type="entry name" value="NAD(P)-binding Rossmann-like Domain"/>
    <property type="match status" value="1"/>
</dbReference>
<evidence type="ECO:0000256" key="9">
    <source>
        <dbReference type="ARBA" id="ARBA00030865"/>
    </source>
</evidence>
<evidence type="ECO:0000256" key="8">
    <source>
        <dbReference type="ARBA" id="ARBA00023146"/>
    </source>
</evidence>
<gene>
    <name evidence="20" type="ORF">DSTB1V02_LOCUS4132</name>
</gene>
<dbReference type="InterPro" id="IPR020751">
    <property type="entry name" value="aa-tRNA-synth_I_codon-bd_sub2"/>
</dbReference>
<dbReference type="EMBL" id="CAJPEV010000590">
    <property type="protein sequence ID" value="CAG0886737.1"/>
    <property type="molecule type" value="Genomic_DNA"/>
</dbReference>
<comment type="similarity">
    <text evidence="2">Belongs to the class-I aminoacyl-tRNA synthetase family. Glutamate--tRNA ligase type 1 subfamily.</text>
</comment>
<dbReference type="AlphaFoldDB" id="A0A7R9A108"/>
<dbReference type="PRINTS" id="PR00987">
    <property type="entry name" value="TRNASYNTHGLU"/>
</dbReference>
<evidence type="ECO:0000256" key="15">
    <source>
        <dbReference type="ARBA" id="ARBA00047479"/>
    </source>
</evidence>
<dbReference type="InterPro" id="IPR004527">
    <property type="entry name" value="Glu-tRNA-ligase_bac/mito"/>
</dbReference>
<evidence type="ECO:0000256" key="17">
    <source>
        <dbReference type="RuleBase" id="RU363037"/>
    </source>
</evidence>
<dbReference type="Pfam" id="PF19269">
    <property type="entry name" value="Anticodon_2"/>
    <property type="match status" value="1"/>
</dbReference>
<dbReference type="Pfam" id="PF00749">
    <property type="entry name" value="tRNA-synt_1c"/>
    <property type="match status" value="1"/>
</dbReference>
<proteinExistence type="inferred from homology"/>
<dbReference type="GO" id="GO:0005739">
    <property type="term" value="C:mitochondrion"/>
    <property type="evidence" value="ECO:0007669"/>
    <property type="project" value="UniProtKB-SubCell"/>
</dbReference>
<keyword evidence="7 17" id="KW-0648">Protein biosynthesis</keyword>
<evidence type="ECO:0000256" key="16">
    <source>
        <dbReference type="ARBA" id="ARBA00047689"/>
    </source>
</evidence>
<dbReference type="FunFam" id="3.40.50.720:FF:000353">
    <property type="entry name" value="WW domain-containing oxidoreductase"/>
    <property type="match status" value="1"/>
</dbReference>
<dbReference type="SUPFAM" id="SSF48163">
    <property type="entry name" value="An anticodon-binding domain of class I aminoacyl-tRNA synthetases"/>
    <property type="match status" value="1"/>
</dbReference>
<accession>A0A7R9A108</accession>
<dbReference type="InterPro" id="IPR045462">
    <property type="entry name" value="aa-tRNA-synth_I_cd-bd"/>
</dbReference>
<sequence>FELTIFAKVLHGRDLSGNVAIVTGASAGIGVETARSLAHHGCHVIMACRSRNKTQAVIDNIHEFRPNAKLDFLELDLASMKSVKEFAENFKAQFQRLDYLILNAGIFMVPFARTEDGFELTFQVNHLSQMYLTLLLRDILIKTPMARVVAVSSESHRFTRLTTSNISQEYLSPNSSSKHWSMMAYNLSKLHNILFTNALNRRLAPHGVCCNAVHPGNLVYTELSRSSWFMRVLFFAGRPFTKTLQQGAATTIYAAVAPELQGVGGQYFNNCFLTKPHAKALDVDLQEKLWTVSIEMIRSCMGNIDDVPPHPDVNPHDRSGSMLFGRTRPSLLGRAAHRFGTHSGRVRVRFAPSPTGFLHLGGLRTALYNFLFARAKGGAFVLRIEDTDRSRLVPDAAQRLVETLDWLGLAPDEGPGVGGAFGPYVQSERIHIYRFHADELLKTGRAYPCFCSEHRLDLLRKEQLRNREVVRYDNRCRKLSAKEVQRRLLQGDPHCFRLKLEEEVEDVVDMLHGRISYAVHKLEGDPVLLKADGYPTYHLANVIDDHLMAITHVLRGCEWLVSTPKHAHIYRAFGWEMPAFAHLPLILNSDGSKLSKRQGDVYVEEFRSKGFYPEALLSFITEIGGGFRDREDVLHSLDDLITKFAPERLNANSCRLKFERLEDLNRQALEKKISDPKERCLLVSQLKDLLQHHGFYLREGDEWLSKVLAWSLPRVTRLSDLASPPFHFLWTSPDSHNAARDLSPVQRSMLEEVEVYLKLLPSGLNKEEMGFGLKHLAQCFGFKYSHLMHTLRIALSGLQEGPSILEILDALGKEESLRRISKVLRH</sequence>
<comment type="subcellular location">
    <subcellularLocation>
        <location evidence="1">Mitochondrion</location>
    </subcellularLocation>
</comment>
<dbReference type="GO" id="GO:0005524">
    <property type="term" value="F:ATP binding"/>
    <property type="evidence" value="ECO:0007669"/>
    <property type="project" value="UniProtKB-KW"/>
</dbReference>
<keyword evidence="4 17" id="KW-0436">Ligase</keyword>
<reference evidence="20" key="1">
    <citation type="submission" date="2020-11" db="EMBL/GenBank/DDBJ databases">
        <authorList>
            <person name="Tran Van P."/>
        </authorList>
    </citation>
    <scope>NUCLEOTIDE SEQUENCE</scope>
</reference>
<dbReference type="InterPro" id="IPR036291">
    <property type="entry name" value="NAD(P)-bd_dom_sf"/>
</dbReference>
<keyword evidence="8 17" id="KW-0030">Aminoacyl-tRNA synthetase</keyword>
<dbReference type="InterPro" id="IPR033910">
    <property type="entry name" value="GluRS_core"/>
</dbReference>
<dbReference type="EC" id="6.1.1.17" evidence="3"/>
<evidence type="ECO:0000256" key="7">
    <source>
        <dbReference type="ARBA" id="ARBA00022917"/>
    </source>
</evidence>
<dbReference type="EMBL" id="LR900107">
    <property type="protein sequence ID" value="CAD7244232.1"/>
    <property type="molecule type" value="Genomic_DNA"/>
</dbReference>
<evidence type="ECO:0000256" key="14">
    <source>
        <dbReference type="ARBA" id="ARBA00047366"/>
    </source>
</evidence>
<feature type="domain" description="Glutamyl/glutaminyl-tRNA synthetase class Ib catalytic" evidence="18">
    <location>
        <begin position="346"/>
        <end position="649"/>
    </location>
</feature>
<dbReference type="Gene3D" id="1.10.10.350">
    <property type="match status" value="1"/>
</dbReference>
<evidence type="ECO:0000256" key="4">
    <source>
        <dbReference type="ARBA" id="ARBA00022598"/>
    </source>
</evidence>
<dbReference type="GO" id="GO:0000049">
    <property type="term" value="F:tRNA binding"/>
    <property type="evidence" value="ECO:0007669"/>
    <property type="project" value="InterPro"/>
</dbReference>
<dbReference type="SUPFAM" id="SSF51735">
    <property type="entry name" value="NAD(P)-binding Rossmann-fold domains"/>
    <property type="match status" value="1"/>
</dbReference>
<dbReference type="GO" id="GO:0050561">
    <property type="term" value="F:glutamate-tRNA(Gln) ligase activity"/>
    <property type="evidence" value="ECO:0007669"/>
    <property type="project" value="UniProtKB-EC"/>
</dbReference>
<dbReference type="InterPro" id="IPR008925">
    <property type="entry name" value="aa_tRNA-synth_I_cd-bd_sf"/>
</dbReference>
<keyword evidence="5 17" id="KW-0547">Nucleotide-binding</keyword>
<dbReference type="SUPFAM" id="SSF52374">
    <property type="entry name" value="Nucleotidylyl transferase"/>
    <property type="match status" value="1"/>
</dbReference>
<dbReference type="InterPro" id="IPR002347">
    <property type="entry name" value="SDR_fam"/>
</dbReference>
<evidence type="ECO:0000256" key="2">
    <source>
        <dbReference type="ARBA" id="ARBA00007894"/>
    </source>
</evidence>
<dbReference type="InterPro" id="IPR049940">
    <property type="entry name" value="GluQ/Sye"/>
</dbReference>
<dbReference type="PROSITE" id="PS00178">
    <property type="entry name" value="AA_TRNA_LIGASE_I"/>
    <property type="match status" value="1"/>
</dbReference>